<dbReference type="InterPro" id="IPR039447">
    <property type="entry name" value="UreH-like_TM_dom"/>
</dbReference>
<dbReference type="SUPFAM" id="SSF49503">
    <property type="entry name" value="Cupredoxins"/>
    <property type="match status" value="1"/>
</dbReference>
<feature type="transmembrane region" description="Helical" evidence="2">
    <location>
        <begin position="121"/>
        <end position="141"/>
    </location>
</feature>
<feature type="transmembrane region" description="Helical" evidence="2">
    <location>
        <begin position="235"/>
        <end position="251"/>
    </location>
</feature>
<sequence length="376" mass="38035">MNLAAVLVTGLFAGGVSCAAVQGGLLTGLITRQHAAAAGSARPPGGAPLRGRHSVRVQRARSGPGRRPQQVGTEPDWRTRLGDDLTPVGGFLAGKLVSHVALGALLGAAGSAVELSVGARTWLQIGAGLLIILFGLAQLGVPGFRRVVVEPPASWTRIVRRRARSQAALAPALLGLATVLIPCGVTLSVEALALASGSAPAGAATMGVFVLGTGPLFAVLGYAARKAATAWRSRLALVTGLVVLAMGLYTLNGGLQLAGSPLAAGRLAETLGLTQPPAADTSAASTAGGRQTVEITARADSYSPGNVQVQAGVPTTLVVHSDNVRGCIRSFVIPGHDVEEILPTQGDTAIDLGVLEPGQLRYACGMGMYTGLITVV</sequence>
<feature type="domain" description="Urease accessory protein UreH-like transmembrane" evidence="3">
    <location>
        <begin position="91"/>
        <end position="249"/>
    </location>
</feature>
<feature type="transmembrane region" description="Helical" evidence="2">
    <location>
        <begin position="167"/>
        <end position="189"/>
    </location>
</feature>
<dbReference type="AlphaFoldDB" id="A0A0S4QQT9"/>
<keyword evidence="2" id="KW-0472">Membrane</keyword>
<protein>
    <submittedName>
        <fullName evidence="5">Sulfite exporter TauE/SafE</fullName>
    </submittedName>
</protein>
<evidence type="ECO:0000256" key="1">
    <source>
        <dbReference type="SAM" id="MobiDB-lite"/>
    </source>
</evidence>
<dbReference type="PANTHER" id="PTHR42208:SF1">
    <property type="entry name" value="HEAVY METAL TRANSPORTER"/>
    <property type="match status" value="1"/>
</dbReference>
<keyword evidence="6" id="KW-1185">Reference proteome</keyword>
<evidence type="ECO:0000259" key="3">
    <source>
        <dbReference type="Pfam" id="PF13386"/>
    </source>
</evidence>
<dbReference type="PANTHER" id="PTHR42208">
    <property type="entry name" value="HEAVY METAL TRANSPORTER-RELATED"/>
    <property type="match status" value="1"/>
</dbReference>
<accession>A0A0S4QQT9</accession>
<dbReference type="Proteomes" id="UP000198802">
    <property type="component" value="Unassembled WGS sequence"/>
</dbReference>
<feature type="compositionally biased region" description="Low complexity" evidence="1">
    <location>
        <begin position="37"/>
        <end position="49"/>
    </location>
</feature>
<proteinExistence type="predicted"/>
<dbReference type="InterPro" id="IPR028096">
    <property type="entry name" value="EfeO_Cupredoxin"/>
</dbReference>
<evidence type="ECO:0000313" key="5">
    <source>
        <dbReference type="EMBL" id="CUU57959.1"/>
    </source>
</evidence>
<reference evidence="6" key="1">
    <citation type="submission" date="2015-11" db="EMBL/GenBank/DDBJ databases">
        <authorList>
            <person name="Varghese N."/>
        </authorList>
    </citation>
    <scope>NUCLEOTIDE SEQUENCE [LARGE SCALE GENOMIC DNA]</scope>
    <source>
        <strain evidence="6">DSM 45899</strain>
    </source>
</reference>
<dbReference type="InterPro" id="IPR008972">
    <property type="entry name" value="Cupredoxin"/>
</dbReference>
<gene>
    <name evidence="5" type="ORF">Ga0074812_115161</name>
</gene>
<feature type="compositionally biased region" description="Basic residues" evidence="1">
    <location>
        <begin position="50"/>
        <end position="59"/>
    </location>
</feature>
<evidence type="ECO:0000259" key="4">
    <source>
        <dbReference type="Pfam" id="PF13473"/>
    </source>
</evidence>
<evidence type="ECO:0000313" key="6">
    <source>
        <dbReference type="Proteomes" id="UP000198802"/>
    </source>
</evidence>
<feature type="region of interest" description="Disordered" evidence="1">
    <location>
        <begin position="37"/>
        <end position="78"/>
    </location>
</feature>
<keyword evidence="2" id="KW-0812">Transmembrane</keyword>
<dbReference type="Pfam" id="PF13386">
    <property type="entry name" value="DsbD_2"/>
    <property type="match status" value="1"/>
</dbReference>
<dbReference type="Pfam" id="PF13473">
    <property type="entry name" value="Cupredoxin_1"/>
    <property type="match status" value="1"/>
</dbReference>
<feature type="transmembrane region" description="Helical" evidence="2">
    <location>
        <begin position="201"/>
        <end position="223"/>
    </location>
</feature>
<organism evidence="5 6">
    <name type="scientific">Parafrankia irregularis</name>
    <dbReference type="NCBI Taxonomy" id="795642"/>
    <lineage>
        <taxon>Bacteria</taxon>
        <taxon>Bacillati</taxon>
        <taxon>Actinomycetota</taxon>
        <taxon>Actinomycetes</taxon>
        <taxon>Frankiales</taxon>
        <taxon>Frankiaceae</taxon>
        <taxon>Parafrankia</taxon>
    </lineage>
</organism>
<dbReference type="EMBL" id="FAOZ01000015">
    <property type="protein sequence ID" value="CUU57959.1"/>
    <property type="molecule type" value="Genomic_DNA"/>
</dbReference>
<name>A0A0S4QQT9_9ACTN</name>
<dbReference type="RefSeq" id="WP_242666353.1">
    <property type="nucleotide sequence ID" value="NZ_FAOZ01000015.1"/>
</dbReference>
<keyword evidence="2" id="KW-1133">Transmembrane helix</keyword>
<dbReference type="Gene3D" id="2.60.40.420">
    <property type="entry name" value="Cupredoxins - blue copper proteins"/>
    <property type="match status" value="1"/>
</dbReference>
<feature type="domain" description="EfeO-type cupredoxin-like" evidence="4">
    <location>
        <begin position="284"/>
        <end position="375"/>
    </location>
</feature>
<evidence type="ECO:0000256" key="2">
    <source>
        <dbReference type="SAM" id="Phobius"/>
    </source>
</evidence>